<evidence type="ECO:0000313" key="1">
    <source>
        <dbReference type="EMBL" id="MBS7812349.1"/>
    </source>
</evidence>
<reference evidence="1 2" key="1">
    <citation type="submission" date="2021-05" db="EMBL/GenBank/DDBJ databases">
        <title>Roseococcus sp. XZZS9, whole genome shotgun sequencing project.</title>
        <authorList>
            <person name="Zhao G."/>
            <person name="Shen L."/>
        </authorList>
    </citation>
    <scope>NUCLEOTIDE SEQUENCE [LARGE SCALE GENOMIC DNA]</scope>
    <source>
        <strain evidence="1 2">XZZS9</strain>
    </source>
</reference>
<evidence type="ECO:0000313" key="2">
    <source>
        <dbReference type="Proteomes" id="UP000766336"/>
    </source>
</evidence>
<comment type="caution">
    <text evidence="1">The sequence shown here is derived from an EMBL/GenBank/DDBJ whole genome shotgun (WGS) entry which is preliminary data.</text>
</comment>
<organism evidence="1 2">
    <name type="scientific">Roseococcus pinisoli</name>
    <dbReference type="NCBI Taxonomy" id="2835040"/>
    <lineage>
        <taxon>Bacteria</taxon>
        <taxon>Pseudomonadati</taxon>
        <taxon>Pseudomonadota</taxon>
        <taxon>Alphaproteobacteria</taxon>
        <taxon>Acetobacterales</taxon>
        <taxon>Roseomonadaceae</taxon>
        <taxon>Roseococcus</taxon>
    </lineage>
</organism>
<proteinExistence type="predicted"/>
<gene>
    <name evidence="1" type="ORF">KHU32_15470</name>
</gene>
<keyword evidence="2" id="KW-1185">Reference proteome</keyword>
<accession>A0ABS5QFK0</accession>
<protein>
    <submittedName>
        <fullName evidence="1">Uncharacterized protein</fullName>
    </submittedName>
</protein>
<name>A0ABS5QFK0_9PROT</name>
<sequence>MSLKVQILSSITKYQSKSDPDYGTDQATTFELGPVDVFCDTQIFDRMLEYKTDDADGVEASRFMMNQMNLDKVRFGLRGWTNFQNEKGEQVAFSSTIRQVAGRPYTVASNEAVALLGIELVRELAEKIRSLNIVTAADAKNSISAP</sequence>
<dbReference type="Proteomes" id="UP000766336">
    <property type="component" value="Unassembled WGS sequence"/>
</dbReference>
<dbReference type="EMBL" id="JAHCDA010000003">
    <property type="protein sequence ID" value="MBS7812349.1"/>
    <property type="molecule type" value="Genomic_DNA"/>
</dbReference>
<dbReference type="RefSeq" id="WP_213671057.1">
    <property type="nucleotide sequence ID" value="NZ_JAHCDA010000003.1"/>
</dbReference>